<dbReference type="GO" id="GO:0003677">
    <property type="term" value="F:DNA binding"/>
    <property type="evidence" value="ECO:0007669"/>
    <property type="project" value="UniProtKB-KW"/>
</dbReference>
<dbReference type="OrthoDB" id="9772503at2"/>
<evidence type="ECO:0000259" key="1">
    <source>
        <dbReference type="Pfam" id="PF13280"/>
    </source>
</evidence>
<dbReference type="PANTHER" id="PTHR34580:SF1">
    <property type="entry name" value="PROTEIN PAFC"/>
    <property type="match status" value="1"/>
</dbReference>
<dbReference type="InterPro" id="IPR057727">
    <property type="entry name" value="WCX_dom"/>
</dbReference>
<evidence type="ECO:0000259" key="2">
    <source>
        <dbReference type="Pfam" id="PF25583"/>
    </source>
</evidence>
<accession>A0A1M4YKC5</accession>
<organism evidence="3 4">
    <name type="scientific">Schwartzia succinivorans DSM 10502</name>
    <dbReference type="NCBI Taxonomy" id="1123243"/>
    <lineage>
        <taxon>Bacteria</taxon>
        <taxon>Bacillati</taxon>
        <taxon>Bacillota</taxon>
        <taxon>Negativicutes</taxon>
        <taxon>Selenomonadales</taxon>
        <taxon>Selenomonadaceae</taxon>
        <taxon>Schwartzia</taxon>
    </lineage>
</organism>
<keyword evidence="4" id="KW-1185">Reference proteome</keyword>
<gene>
    <name evidence="3" type="ORF">SAMN02745190_01785</name>
</gene>
<dbReference type="Pfam" id="PF25583">
    <property type="entry name" value="WCX"/>
    <property type="match status" value="1"/>
</dbReference>
<proteinExistence type="predicted"/>
<dbReference type="AlphaFoldDB" id="A0A1M4YKC5"/>
<reference evidence="3 4" key="1">
    <citation type="submission" date="2016-11" db="EMBL/GenBank/DDBJ databases">
        <authorList>
            <person name="Jaros S."/>
            <person name="Januszkiewicz K."/>
            <person name="Wedrychowicz H."/>
        </authorList>
    </citation>
    <scope>NUCLEOTIDE SEQUENCE [LARGE SCALE GENOMIC DNA]</scope>
    <source>
        <strain evidence="3 4">DSM 10502</strain>
    </source>
</reference>
<sequence>MYGNDRKKLLILLILEVLQQYTDEDHHLSQQEILRILKRDYDITCDRRSVRSNVLDLIDLGYDICMDDGYYFASRDFENAELRMLIDSVLFSRHISPTQGKRLIDKLQDLGNKYFKPKVSHVIALPDLNHTDNKQVMIVVDTLNDAIEEKKKVEFTYNSYGTDFKLHPREHSPYLVSPYQMVASNGRYYLLGSIDRYQGITHFRIDRITDIKMTDIPIKPVKEVEGLENGFNLPKHMAEHTYLFCGESVPVKLKTSVSMMNDLIDWFGKDFSIIEKNDDEITVSVKCNYNAMFYWALQYGANVEVLAPKELRKELAKTIQDMNNRYKL</sequence>
<dbReference type="RefSeq" id="WP_072935865.1">
    <property type="nucleotide sequence ID" value="NZ_FQUG01000006.1"/>
</dbReference>
<dbReference type="InterPro" id="IPR026881">
    <property type="entry name" value="WYL_dom"/>
</dbReference>
<keyword evidence="3" id="KW-0238">DNA-binding</keyword>
<protein>
    <submittedName>
        <fullName evidence="3">Predicted DNA-binding transcriptional regulator YafY, contains an HTH and WYL domains</fullName>
    </submittedName>
</protein>
<dbReference type="Pfam" id="PF13280">
    <property type="entry name" value="WYL"/>
    <property type="match status" value="1"/>
</dbReference>
<dbReference type="EMBL" id="FQUG01000006">
    <property type="protein sequence ID" value="SHF06191.1"/>
    <property type="molecule type" value="Genomic_DNA"/>
</dbReference>
<feature type="domain" description="WYL" evidence="1">
    <location>
        <begin position="139"/>
        <end position="213"/>
    </location>
</feature>
<dbReference type="STRING" id="1123243.SAMN02745190_01785"/>
<name>A0A1M4YKC5_9FIRM</name>
<evidence type="ECO:0000313" key="3">
    <source>
        <dbReference type="EMBL" id="SHF06191.1"/>
    </source>
</evidence>
<dbReference type="Proteomes" id="UP000184404">
    <property type="component" value="Unassembled WGS sequence"/>
</dbReference>
<dbReference type="InterPro" id="IPR051534">
    <property type="entry name" value="CBASS_pafABC_assoc_protein"/>
</dbReference>
<feature type="domain" description="WCX" evidence="2">
    <location>
        <begin position="249"/>
        <end position="322"/>
    </location>
</feature>
<dbReference type="PROSITE" id="PS52050">
    <property type="entry name" value="WYL"/>
    <property type="match status" value="1"/>
</dbReference>
<evidence type="ECO:0000313" key="4">
    <source>
        <dbReference type="Proteomes" id="UP000184404"/>
    </source>
</evidence>
<dbReference type="PANTHER" id="PTHR34580">
    <property type="match status" value="1"/>
</dbReference>